<dbReference type="Pfam" id="PF00474">
    <property type="entry name" value="SSF"/>
    <property type="match status" value="1"/>
</dbReference>
<dbReference type="PANTHER" id="PTHR48086">
    <property type="entry name" value="SODIUM/PROLINE SYMPORTER-RELATED"/>
    <property type="match status" value="1"/>
</dbReference>
<evidence type="ECO:0000313" key="9">
    <source>
        <dbReference type="EMBL" id="RZD17467.1"/>
    </source>
</evidence>
<evidence type="ECO:0000313" key="10">
    <source>
        <dbReference type="Proteomes" id="UP000319296"/>
    </source>
</evidence>
<feature type="transmembrane region" description="Helical" evidence="8">
    <location>
        <begin position="121"/>
        <end position="144"/>
    </location>
</feature>
<keyword evidence="3" id="KW-0813">Transport</keyword>
<evidence type="ECO:0000256" key="7">
    <source>
        <dbReference type="RuleBase" id="RU362091"/>
    </source>
</evidence>
<dbReference type="Proteomes" id="UP000319296">
    <property type="component" value="Unassembled WGS sequence"/>
</dbReference>
<evidence type="ECO:0000256" key="8">
    <source>
        <dbReference type="SAM" id="Phobius"/>
    </source>
</evidence>
<feature type="transmembrane region" description="Helical" evidence="8">
    <location>
        <begin position="426"/>
        <end position="442"/>
    </location>
</feature>
<organism evidence="9 10">
    <name type="scientific">Candidatus Acididesulfobacter diazotrophicus</name>
    <dbReference type="NCBI Taxonomy" id="2597226"/>
    <lineage>
        <taxon>Bacteria</taxon>
        <taxon>Deltaproteobacteria</taxon>
        <taxon>Candidatus Acidulodesulfobacterales</taxon>
        <taxon>Candidatus Acididesulfobacter</taxon>
    </lineage>
</organism>
<protein>
    <submittedName>
        <fullName evidence="9">Sodium:solute symporter</fullName>
    </submittedName>
</protein>
<accession>A0A519BJM5</accession>
<evidence type="ECO:0000256" key="4">
    <source>
        <dbReference type="ARBA" id="ARBA00022692"/>
    </source>
</evidence>
<evidence type="ECO:0000256" key="1">
    <source>
        <dbReference type="ARBA" id="ARBA00004141"/>
    </source>
</evidence>
<evidence type="ECO:0000256" key="6">
    <source>
        <dbReference type="ARBA" id="ARBA00023136"/>
    </source>
</evidence>
<comment type="caution">
    <text evidence="9">The sequence shown here is derived from an EMBL/GenBank/DDBJ whole genome shotgun (WGS) entry which is preliminary data.</text>
</comment>
<dbReference type="EMBL" id="SGBB01000046">
    <property type="protein sequence ID" value="RZD17467.1"/>
    <property type="molecule type" value="Genomic_DNA"/>
</dbReference>
<proteinExistence type="inferred from homology"/>
<reference evidence="9 10" key="1">
    <citation type="journal article" date="2019" name="ISME J.">
        <title>Insights into ecological role of a new deltaproteobacterial order Candidatus Acidulodesulfobacterales by metagenomics and metatranscriptomics.</title>
        <authorList>
            <person name="Tan S."/>
            <person name="Liu J."/>
            <person name="Fang Y."/>
            <person name="Hedlund B.P."/>
            <person name="Lian Z.H."/>
            <person name="Huang L.Y."/>
            <person name="Li J.T."/>
            <person name="Huang L.N."/>
            <person name="Li W.J."/>
            <person name="Jiang H.C."/>
            <person name="Dong H.L."/>
            <person name="Shu W.S."/>
        </authorList>
    </citation>
    <scope>NUCLEOTIDE SEQUENCE [LARGE SCALE GENOMIC DNA]</scope>
    <source>
        <strain evidence="9">AP1</strain>
    </source>
</reference>
<feature type="transmembrane region" description="Helical" evidence="8">
    <location>
        <begin position="462"/>
        <end position="483"/>
    </location>
</feature>
<feature type="transmembrane region" description="Helical" evidence="8">
    <location>
        <begin position="68"/>
        <end position="93"/>
    </location>
</feature>
<feature type="transmembrane region" description="Helical" evidence="8">
    <location>
        <begin position="270"/>
        <end position="292"/>
    </location>
</feature>
<name>A0A519BJM5_9DELT</name>
<evidence type="ECO:0000256" key="3">
    <source>
        <dbReference type="ARBA" id="ARBA00022448"/>
    </source>
</evidence>
<feature type="transmembrane region" description="Helical" evidence="8">
    <location>
        <begin position="231"/>
        <end position="249"/>
    </location>
</feature>
<evidence type="ECO:0000256" key="5">
    <source>
        <dbReference type="ARBA" id="ARBA00022989"/>
    </source>
</evidence>
<sequence length="494" mass="53337">MISIAVFLFLFIIFIYLGFSGKNFRPGDLNNMHEWALGGQKLGTFLAWFLIGADVFTAYTFIAVPSGIFAAGSLFFFAVPYVAVAFAIAMIVMPKLFVVSKEKGYITGVDFVKDAFNSKTLTILIALTGVVAELPYIALQVIGMRAILTSMLMPFSGIKTISDIALIISFIILAAFTYTTGLRGITLTAVMKDVIIFATVIVIIIAVPLMHGGFHAAFKAKPVYSMLPPNFAAAYLSFFIMSAFALFLYPHAINGSLSSESAKKLRKTSALLPIYAIGLALIALFGILVYAVKPAMSILDKFPPSIRGAMVVPTLIQSTMPPWFTGFAFLGIFIGGLVPAAIMAMASANLLVRNVYKEFKPNLSPEAETKMAKWLAVVFKFVALGFVFAVPATFAISLQLLGGIIILQTLPAIFMGLYMKSLNKNALILGWVLGMITGIYFVEKVNNFGLIAKTLISTPFGLIFIGVIALAVNLAVVLIGSYIPKLFQSSIVNS</sequence>
<evidence type="ECO:0000256" key="2">
    <source>
        <dbReference type="ARBA" id="ARBA00006434"/>
    </source>
</evidence>
<dbReference type="InterPro" id="IPR050277">
    <property type="entry name" value="Sodium:Solute_Symporter"/>
</dbReference>
<keyword evidence="6 8" id="KW-0472">Membrane</keyword>
<keyword evidence="4 8" id="KW-0812">Transmembrane</keyword>
<dbReference type="Gene3D" id="1.20.1730.10">
    <property type="entry name" value="Sodium/glucose cotransporter"/>
    <property type="match status" value="1"/>
</dbReference>
<feature type="transmembrane region" description="Helical" evidence="8">
    <location>
        <begin position="373"/>
        <end position="394"/>
    </location>
</feature>
<feature type="transmembrane region" description="Helical" evidence="8">
    <location>
        <begin position="6"/>
        <end position="24"/>
    </location>
</feature>
<dbReference type="PANTHER" id="PTHR48086:SF8">
    <property type="entry name" value="MONOCARBOXYLIC ACID PERMEASE"/>
    <property type="match status" value="1"/>
</dbReference>
<dbReference type="InterPro" id="IPR001734">
    <property type="entry name" value="Na/solute_symporter"/>
</dbReference>
<comment type="similarity">
    <text evidence="2 7">Belongs to the sodium:solute symporter (SSF) (TC 2.A.21) family.</text>
</comment>
<feature type="transmembrane region" description="Helical" evidence="8">
    <location>
        <begin position="194"/>
        <end position="211"/>
    </location>
</feature>
<dbReference type="PROSITE" id="PS50283">
    <property type="entry name" value="NA_SOLUT_SYMP_3"/>
    <property type="match status" value="1"/>
</dbReference>
<dbReference type="GO" id="GO:0005886">
    <property type="term" value="C:plasma membrane"/>
    <property type="evidence" value="ECO:0007669"/>
    <property type="project" value="TreeGrafter"/>
</dbReference>
<comment type="subcellular location">
    <subcellularLocation>
        <location evidence="1">Membrane</location>
        <topology evidence="1">Multi-pass membrane protein</topology>
    </subcellularLocation>
</comment>
<feature type="transmembrane region" description="Helical" evidence="8">
    <location>
        <begin position="164"/>
        <end position="182"/>
    </location>
</feature>
<dbReference type="GO" id="GO:0022857">
    <property type="term" value="F:transmembrane transporter activity"/>
    <property type="evidence" value="ECO:0007669"/>
    <property type="project" value="InterPro"/>
</dbReference>
<dbReference type="AlphaFoldDB" id="A0A519BJM5"/>
<keyword evidence="5 8" id="KW-1133">Transmembrane helix</keyword>
<feature type="transmembrane region" description="Helical" evidence="8">
    <location>
        <begin position="327"/>
        <end position="352"/>
    </location>
</feature>
<feature type="transmembrane region" description="Helical" evidence="8">
    <location>
        <begin position="400"/>
        <end position="419"/>
    </location>
</feature>
<dbReference type="InterPro" id="IPR038377">
    <property type="entry name" value="Na/Glc_symporter_sf"/>
</dbReference>
<gene>
    <name evidence="9" type="ORF">EVG15_11005</name>
</gene>
<feature type="transmembrane region" description="Helical" evidence="8">
    <location>
        <begin position="45"/>
        <end position="62"/>
    </location>
</feature>